<dbReference type="InterPro" id="IPR025324">
    <property type="entry name" value="DUF4230"/>
</dbReference>
<organism evidence="2 3">
    <name type="scientific">Geosporobacter ferrireducens</name>
    <dbReference type="NCBI Taxonomy" id="1424294"/>
    <lineage>
        <taxon>Bacteria</taxon>
        <taxon>Bacillati</taxon>
        <taxon>Bacillota</taxon>
        <taxon>Clostridia</taxon>
        <taxon>Peptostreptococcales</taxon>
        <taxon>Thermotaleaceae</taxon>
        <taxon>Geosporobacter</taxon>
    </lineage>
</organism>
<reference evidence="2 3" key="1">
    <citation type="submission" date="2016-09" db="EMBL/GenBank/DDBJ databases">
        <title>Genomic analysis reveals versatility of anaerobic energy metabolism of Geosporobacter ferrireducens IRF9 of phylum Firmicutes.</title>
        <authorList>
            <person name="Kim S.-J."/>
        </authorList>
    </citation>
    <scope>NUCLEOTIDE SEQUENCE [LARGE SCALE GENOMIC DNA]</scope>
    <source>
        <strain evidence="2 3">IRF9</strain>
    </source>
</reference>
<dbReference type="KEGG" id="gfe:Gferi_11965"/>
<evidence type="ECO:0000256" key="1">
    <source>
        <dbReference type="SAM" id="Coils"/>
    </source>
</evidence>
<dbReference type="OrthoDB" id="359931at2"/>
<evidence type="ECO:0000313" key="2">
    <source>
        <dbReference type="EMBL" id="AOT70246.1"/>
    </source>
</evidence>
<sequence>MKWKVRELWIALAILLLMQLGLSYSWKGMTSKAEIHSTGVLERIRGISELSTVEMYFHEILDFQDAKYFREIEIPFTKKSFIFTVKAKVKAGIDLSLMKDEDIEVIDGKTIRVRLPESRITSKEILEYNSYHEKDGLFNEVRNQDVFNALEQLKEDLESQAIEMKILEQAEKNAHRAISQLLLGIGFEEVVFE</sequence>
<protein>
    <recommendedName>
        <fullName evidence="4">DUF4230 domain-containing protein</fullName>
    </recommendedName>
</protein>
<dbReference type="EMBL" id="CP017269">
    <property type="protein sequence ID" value="AOT70246.1"/>
    <property type="molecule type" value="Genomic_DNA"/>
</dbReference>
<proteinExistence type="predicted"/>
<accession>A0A1D8GH60</accession>
<dbReference type="STRING" id="1424294.Gferi_11965"/>
<keyword evidence="1" id="KW-0175">Coiled coil</keyword>
<dbReference type="RefSeq" id="WP_069976786.1">
    <property type="nucleotide sequence ID" value="NZ_CP017269.1"/>
</dbReference>
<keyword evidence="3" id="KW-1185">Reference proteome</keyword>
<dbReference type="AlphaFoldDB" id="A0A1D8GH60"/>
<evidence type="ECO:0000313" key="3">
    <source>
        <dbReference type="Proteomes" id="UP000095743"/>
    </source>
</evidence>
<evidence type="ECO:0008006" key="4">
    <source>
        <dbReference type="Google" id="ProtNLM"/>
    </source>
</evidence>
<dbReference type="Proteomes" id="UP000095743">
    <property type="component" value="Chromosome"/>
</dbReference>
<feature type="coiled-coil region" evidence="1">
    <location>
        <begin position="143"/>
        <end position="170"/>
    </location>
</feature>
<dbReference type="Pfam" id="PF14014">
    <property type="entry name" value="DUF4230"/>
    <property type="match status" value="1"/>
</dbReference>
<name>A0A1D8GH60_9FIRM</name>
<gene>
    <name evidence="2" type="ORF">Gferi_11965</name>
</gene>